<evidence type="ECO:0000313" key="2">
    <source>
        <dbReference type="EMBL" id="GMN37030.1"/>
    </source>
</evidence>
<keyword evidence="1" id="KW-1133">Transmembrane helix</keyword>
<dbReference type="AlphaFoldDB" id="A0AA88CYS1"/>
<reference evidence="2" key="1">
    <citation type="submission" date="2023-07" db="EMBL/GenBank/DDBJ databases">
        <title>draft genome sequence of fig (Ficus carica).</title>
        <authorList>
            <person name="Takahashi T."/>
            <person name="Nishimura K."/>
        </authorList>
    </citation>
    <scope>NUCLEOTIDE SEQUENCE</scope>
</reference>
<proteinExistence type="predicted"/>
<evidence type="ECO:0000256" key="1">
    <source>
        <dbReference type="SAM" id="Phobius"/>
    </source>
</evidence>
<dbReference type="Proteomes" id="UP001187192">
    <property type="component" value="Unassembled WGS sequence"/>
</dbReference>
<sequence>MPHFNTVFTVTKEGIAKVEPENGLASIESFLIKVLFSLALVLLLLSLSLSLACICPSSLSTLASNLVMPDNNLQHGKTTILLQCKHRNCRCENCGTISDFQEISTENVTNLRRGRAANLRAEEKRKGMVGFESSFLPQIGGMAIPGYFQLFQSPPTSPSSALGCRHRFVMATPSSSSCESCIRDPN</sequence>
<gene>
    <name evidence="2" type="ORF">TIFTF001_006478</name>
</gene>
<keyword evidence="1" id="KW-0812">Transmembrane</keyword>
<feature type="transmembrane region" description="Helical" evidence="1">
    <location>
        <begin position="30"/>
        <end position="54"/>
    </location>
</feature>
<protein>
    <submittedName>
        <fullName evidence="2">Uncharacterized protein</fullName>
    </submittedName>
</protein>
<dbReference type="EMBL" id="BTGU01000006">
    <property type="protein sequence ID" value="GMN37030.1"/>
    <property type="molecule type" value="Genomic_DNA"/>
</dbReference>
<accession>A0AA88CYS1</accession>
<keyword evidence="3" id="KW-1185">Reference proteome</keyword>
<evidence type="ECO:0000313" key="3">
    <source>
        <dbReference type="Proteomes" id="UP001187192"/>
    </source>
</evidence>
<name>A0AA88CYS1_FICCA</name>
<comment type="caution">
    <text evidence="2">The sequence shown here is derived from an EMBL/GenBank/DDBJ whole genome shotgun (WGS) entry which is preliminary data.</text>
</comment>
<organism evidence="2 3">
    <name type="scientific">Ficus carica</name>
    <name type="common">Common fig</name>
    <dbReference type="NCBI Taxonomy" id="3494"/>
    <lineage>
        <taxon>Eukaryota</taxon>
        <taxon>Viridiplantae</taxon>
        <taxon>Streptophyta</taxon>
        <taxon>Embryophyta</taxon>
        <taxon>Tracheophyta</taxon>
        <taxon>Spermatophyta</taxon>
        <taxon>Magnoliopsida</taxon>
        <taxon>eudicotyledons</taxon>
        <taxon>Gunneridae</taxon>
        <taxon>Pentapetalae</taxon>
        <taxon>rosids</taxon>
        <taxon>fabids</taxon>
        <taxon>Rosales</taxon>
        <taxon>Moraceae</taxon>
        <taxon>Ficeae</taxon>
        <taxon>Ficus</taxon>
    </lineage>
</organism>
<keyword evidence="1" id="KW-0472">Membrane</keyword>